<feature type="compositionally biased region" description="Basic and acidic residues" evidence="1">
    <location>
        <begin position="127"/>
        <end position="138"/>
    </location>
</feature>
<organism evidence="2 3">
    <name type="scientific">Rubroshorea leprosula</name>
    <dbReference type="NCBI Taxonomy" id="152421"/>
    <lineage>
        <taxon>Eukaryota</taxon>
        <taxon>Viridiplantae</taxon>
        <taxon>Streptophyta</taxon>
        <taxon>Embryophyta</taxon>
        <taxon>Tracheophyta</taxon>
        <taxon>Spermatophyta</taxon>
        <taxon>Magnoliopsida</taxon>
        <taxon>eudicotyledons</taxon>
        <taxon>Gunneridae</taxon>
        <taxon>Pentapetalae</taxon>
        <taxon>rosids</taxon>
        <taxon>malvids</taxon>
        <taxon>Malvales</taxon>
        <taxon>Dipterocarpaceae</taxon>
        <taxon>Rubroshorea</taxon>
    </lineage>
</organism>
<feature type="region of interest" description="Disordered" evidence="1">
    <location>
        <begin position="164"/>
        <end position="183"/>
    </location>
</feature>
<gene>
    <name evidence="2" type="ORF">SLEP1_g53725</name>
</gene>
<feature type="region of interest" description="Disordered" evidence="1">
    <location>
        <begin position="106"/>
        <end position="157"/>
    </location>
</feature>
<name>A0AAV5MB76_9ROSI</name>
<accession>A0AAV5MB76</accession>
<feature type="compositionally biased region" description="Basic and acidic residues" evidence="1">
    <location>
        <begin position="173"/>
        <end position="183"/>
    </location>
</feature>
<dbReference type="AlphaFoldDB" id="A0AAV5MB76"/>
<evidence type="ECO:0000313" key="3">
    <source>
        <dbReference type="Proteomes" id="UP001054252"/>
    </source>
</evidence>
<evidence type="ECO:0008006" key="4">
    <source>
        <dbReference type="Google" id="ProtNLM"/>
    </source>
</evidence>
<reference evidence="2 3" key="1">
    <citation type="journal article" date="2021" name="Commun. Biol.">
        <title>The genome of Shorea leprosula (Dipterocarpaceae) highlights the ecological relevance of drought in aseasonal tropical rainforests.</title>
        <authorList>
            <person name="Ng K.K.S."/>
            <person name="Kobayashi M.J."/>
            <person name="Fawcett J.A."/>
            <person name="Hatakeyama M."/>
            <person name="Paape T."/>
            <person name="Ng C.H."/>
            <person name="Ang C.C."/>
            <person name="Tnah L.H."/>
            <person name="Lee C.T."/>
            <person name="Nishiyama T."/>
            <person name="Sese J."/>
            <person name="O'Brien M.J."/>
            <person name="Copetti D."/>
            <person name="Mohd Noor M.I."/>
            <person name="Ong R.C."/>
            <person name="Putra M."/>
            <person name="Sireger I.Z."/>
            <person name="Indrioko S."/>
            <person name="Kosugi Y."/>
            <person name="Izuno A."/>
            <person name="Isagi Y."/>
            <person name="Lee S.L."/>
            <person name="Shimizu K.K."/>
        </authorList>
    </citation>
    <scope>NUCLEOTIDE SEQUENCE [LARGE SCALE GENOMIC DNA]</scope>
    <source>
        <strain evidence="2">214</strain>
    </source>
</reference>
<proteinExistence type="predicted"/>
<sequence>MSFSSLAQSEKRKLKWSSQLVKIMEISGSFAFEDLNTRIPEQNVHVNNQALTIAEIESMRQQPVYSDPDLQGGNTGCNHSINLISSEQDLQGTNVIGTAAETEQMMIRQQQSGQRQPAEIYSADSSEQNRAETEHLTREQQSGQRQLPDTSTADSPAVQLGRLREAKRKAKRKADQRYRENKKKKLEDMELKLRSLEAEREKPEAENKSLKEQLDFKQRELDKLREDFIELETKYKKQHEQQAGMEHKVTTLEAENRSLMDKYIKLLEKSNALMDSRLERDFSSSGIDSITQ</sequence>
<protein>
    <recommendedName>
        <fullName evidence="4">BZIP domain-containing protein</fullName>
    </recommendedName>
</protein>
<dbReference type="Proteomes" id="UP001054252">
    <property type="component" value="Unassembled WGS sequence"/>
</dbReference>
<dbReference type="EMBL" id="BPVZ01000215">
    <property type="protein sequence ID" value="GKV46753.1"/>
    <property type="molecule type" value="Genomic_DNA"/>
</dbReference>
<feature type="compositionally biased region" description="Polar residues" evidence="1">
    <location>
        <begin position="139"/>
        <end position="154"/>
    </location>
</feature>
<evidence type="ECO:0000256" key="1">
    <source>
        <dbReference type="SAM" id="MobiDB-lite"/>
    </source>
</evidence>
<keyword evidence="3" id="KW-1185">Reference proteome</keyword>
<comment type="caution">
    <text evidence="2">The sequence shown here is derived from an EMBL/GenBank/DDBJ whole genome shotgun (WGS) entry which is preliminary data.</text>
</comment>
<evidence type="ECO:0000313" key="2">
    <source>
        <dbReference type="EMBL" id="GKV46753.1"/>
    </source>
</evidence>